<dbReference type="UniPathway" id="UPA00148"/>
<evidence type="ECO:0000256" key="1">
    <source>
        <dbReference type="ARBA" id="ARBA00004953"/>
    </source>
</evidence>
<dbReference type="PROSITE" id="PS00839">
    <property type="entry name" value="SUMT_1"/>
    <property type="match status" value="1"/>
</dbReference>
<keyword evidence="10" id="KW-1185">Reference proteome</keyword>
<accession>A0A7W9KKN3</accession>
<evidence type="ECO:0000256" key="3">
    <source>
        <dbReference type="ARBA" id="ARBA00022573"/>
    </source>
</evidence>
<evidence type="ECO:0000256" key="5">
    <source>
        <dbReference type="ARBA" id="ARBA00022679"/>
    </source>
</evidence>
<dbReference type="SUPFAM" id="SSF53790">
    <property type="entry name" value="Tetrapyrrole methylase"/>
    <property type="match status" value="1"/>
</dbReference>
<protein>
    <submittedName>
        <fullName evidence="9">Precorrin-4/cobalt-precorrin-4 C11-methyltransferase</fullName>
        <ecNumber evidence="9">2.1.1.133</ecNumber>
        <ecNumber evidence="9">2.1.1.271</ecNumber>
    </submittedName>
</protein>
<dbReference type="EC" id="2.1.1.271" evidence="9"/>
<feature type="compositionally biased region" description="Low complexity" evidence="7">
    <location>
        <begin position="261"/>
        <end position="271"/>
    </location>
</feature>
<dbReference type="CDD" id="cd11641">
    <property type="entry name" value="Precorrin-4_C11-MT"/>
    <property type="match status" value="1"/>
</dbReference>
<dbReference type="GO" id="GO:0046026">
    <property type="term" value="F:precorrin-4 C11-methyltransferase activity"/>
    <property type="evidence" value="ECO:0007669"/>
    <property type="project" value="UniProtKB-EC"/>
</dbReference>
<dbReference type="EMBL" id="JACHIR010000001">
    <property type="protein sequence ID" value="MBB5894192.1"/>
    <property type="molecule type" value="Genomic_DNA"/>
</dbReference>
<comment type="pathway">
    <text evidence="1">Cofactor biosynthesis; adenosylcobalamin biosynthesis.</text>
</comment>
<dbReference type="InterPro" id="IPR035996">
    <property type="entry name" value="4pyrrol_Methylase_sf"/>
</dbReference>
<dbReference type="InterPro" id="IPR014777">
    <property type="entry name" value="4pyrrole_Mease_sub1"/>
</dbReference>
<reference evidence="9 10" key="1">
    <citation type="submission" date="2020-08" db="EMBL/GenBank/DDBJ databases">
        <title>Sequencing the genomes of 1000 actinobacteria strains.</title>
        <authorList>
            <person name="Klenk H.-P."/>
        </authorList>
    </citation>
    <scope>NUCLEOTIDE SEQUENCE [LARGE SCALE GENOMIC DNA]</scope>
    <source>
        <strain evidence="9 10">DSM 43851</strain>
    </source>
</reference>
<keyword evidence="3" id="KW-0169">Cobalamin biosynthesis</keyword>
<comment type="similarity">
    <text evidence="2">Belongs to the precorrin methyltransferase family.</text>
</comment>
<sequence>MKSGLVSFVGAGPGAADLITLRGARRLAEADVVVWAPSLVDAECIREHVRDDAELVDLSRVGADDIVELFRRAARDRLKVVRMITGDPVLWGAVREQVDACRRIGVETEIVPGVSPVSAAVSAVGRDLTDADQSLILTRVDATALPDATQIRQFAGHGATMGVFVAAARTGQLVEELTEGGYPEDTPVVVAYKTTWPDELLLTTTLGELEATVKQRKLWRHTLFLVGKAMAPGAKARYRRAETAEPAEETVESTGERTARRTSWSARAGRTNRIAAARSDVPAQASGETSQAAWRAVHSWQADARAKTPAPKTAAKPDAGQTTLDMPAEEPQKVTVSPAKIAQAPRTTARADKTGAAKPAAKQSAKARTTQAKRTRKSG</sequence>
<evidence type="ECO:0000313" key="10">
    <source>
        <dbReference type="Proteomes" id="UP000585638"/>
    </source>
</evidence>
<feature type="domain" description="Tetrapyrrole methylase" evidence="8">
    <location>
        <begin position="6"/>
        <end position="209"/>
    </location>
</feature>
<evidence type="ECO:0000313" key="9">
    <source>
        <dbReference type="EMBL" id="MBB5894192.1"/>
    </source>
</evidence>
<dbReference type="Gene3D" id="3.40.1010.10">
    <property type="entry name" value="Cobalt-precorrin-4 Transmethylase, Domain 1"/>
    <property type="match status" value="1"/>
</dbReference>
<proteinExistence type="inferred from homology"/>
<comment type="caution">
    <text evidence="9">The sequence shown here is derived from an EMBL/GenBank/DDBJ whole genome shotgun (WGS) entry which is preliminary data.</text>
</comment>
<dbReference type="InterPro" id="IPR000878">
    <property type="entry name" value="4pyrrol_Mease"/>
</dbReference>
<dbReference type="GO" id="GO:0009236">
    <property type="term" value="P:cobalamin biosynthetic process"/>
    <property type="evidence" value="ECO:0007669"/>
    <property type="project" value="UniProtKB-UniPathway"/>
</dbReference>
<evidence type="ECO:0000256" key="7">
    <source>
        <dbReference type="SAM" id="MobiDB-lite"/>
    </source>
</evidence>
<dbReference type="InterPro" id="IPR050161">
    <property type="entry name" value="Siro_Cobalamin_biosynth"/>
</dbReference>
<gene>
    <name evidence="9" type="ORF">BJ998_005388</name>
</gene>
<feature type="compositionally biased region" description="Low complexity" evidence="7">
    <location>
        <begin position="356"/>
        <end position="367"/>
    </location>
</feature>
<dbReference type="AlphaFoldDB" id="A0A7W9KKN3"/>
<keyword evidence="6" id="KW-0949">S-adenosyl-L-methionine</keyword>
<feature type="region of interest" description="Disordered" evidence="7">
    <location>
        <begin position="237"/>
        <end position="379"/>
    </location>
</feature>
<keyword evidence="5 9" id="KW-0808">Transferase</keyword>
<dbReference type="InterPro" id="IPR006362">
    <property type="entry name" value="Cbl_synth_CobM/CibF"/>
</dbReference>
<dbReference type="Proteomes" id="UP000585638">
    <property type="component" value="Unassembled WGS sequence"/>
</dbReference>
<dbReference type="RefSeq" id="WP_184866036.1">
    <property type="nucleotide sequence ID" value="NZ_BAAAWY010000049.1"/>
</dbReference>
<evidence type="ECO:0000256" key="4">
    <source>
        <dbReference type="ARBA" id="ARBA00022603"/>
    </source>
</evidence>
<name>A0A7W9KKN3_9PSEU</name>
<organism evidence="9 10">
    <name type="scientific">Kutzneria kofuensis</name>
    <dbReference type="NCBI Taxonomy" id="103725"/>
    <lineage>
        <taxon>Bacteria</taxon>
        <taxon>Bacillati</taxon>
        <taxon>Actinomycetota</taxon>
        <taxon>Actinomycetes</taxon>
        <taxon>Pseudonocardiales</taxon>
        <taxon>Pseudonocardiaceae</taxon>
        <taxon>Kutzneria</taxon>
    </lineage>
</organism>
<dbReference type="EC" id="2.1.1.133" evidence="9"/>
<dbReference type="PANTHER" id="PTHR45790">
    <property type="entry name" value="SIROHEME SYNTHASE-RELATED"/>
    <property type="match status" value="1"/>
</dbReference>
<feature type="compositionally biased region" description="Low complexity" evidence="7">
    <location>
        <begin position="307"/>
        <end position="319"/>
    </location>
</feature>
<evidence type="ECO:0000259" key="8">
    <source>
        <dbReference type="Pfam" id="PF00590"/>
    </source>
</evidence>
<evidence type="ECO:0000256" key="6">
    <source>
        <dbReference type="ARBA" id="ARBA00022691"/>
    </source>
</evidence>
<evidence type="ECO:0000256" key="2">
    <source>
        <dbReference type="ARBA" id="ARBA00005879"/>
    </source>
</evidence>
<dbReference type="InterPro" id="IPR014776">
    <property type="entry name" value="4pyrrole_Mease_sub2"/>
</dbReference>
<dbReference type="PANTHER" id="PTHR45790:SF4">
    <property type="entry name" value="COBALT-PRECORRIN-4 C(11)-METHYLTRANSFERASE"/>
    <property type="match status" value="1"/>
</dbReference>
<dbReference type="InterPro" id="IPR003043">
    <property type="entry name" value="Uropor_MeTrfase_CS"/>
</dbReference>
<dbReference type="Pfam" id="PF00590">
    <property type="entry name" value="TP_methylase"/>
    <property type="match status" value="1"/>
</dbReference>
<dbReference type="Gene3D" id="3.30.950.10">
    <property type="entry name" value="Methyltransferase, Cobalt-precorrin-4 Transmethylase, Domain 2"/>
    <property type="match status" value="1"/>
</dbReference>
<keyword evidence="4 9" id="KW-0489">Methyltransferase</keyword>
<dbReference type="GO" id="GO:0032259">
    <property type="term" value="P:methylation"/>
    <property type="evidence" value="ECO:0007669"/>
    <property type="project" value="UniProtKB-KW"/>
</dbReference>